<dbReference type="InterPro" id="IPR012349">
    <property type="entry name" value="Split_barrel_FMN-bd"/>
</dbReference>
<reference evidence="3 4" key="1">
    <citation type="submission" date="2016-10" db="EMBL/GenBank/DDBJ databases">
        <authorList>
            <person name="de Groot N.N."/>
        </authorList>
    </citation>
    <scope>NUCLEOTIDE SEQUENCE [LARGE SCALE GENOMIC DNA]</scope>
    <source>
        <strain evidence="3 4">CGMCC 1.11030</strain>
    </source>
</reference>
<dbReference type="Proteomes" id="UP000199377">
    <property type="component" value="Unassembled WGS sequence"/>
</dbReference>
<dbReference type="PRINTS" id="PR00409">
    <property type="entry name" value="PHDIOXRDTASE"/>
</dbReference>
<dbReference type="InterPro" id="IPR017927">
    <property type="entry name" value="FAD-bd_FR_type"/>
</dbReference>
<organism evidence="3 4">
    <name type="scientific">Albimonas pacifica</name>
    <dbReference type="NCBI Taxonomy" id="1114924"/>
    <lineage>
        <taxon>Bacteria</taxon>
        <taxon>Pseudomonadati</taxon>
        <taxon>Pseudomonadota</taxon>
        <taxon>Alphaproteobacteria</taxon>
        <taxon>Rhodobacterales</taxon>
        <taxon>Paracoccaceae</taxon>
        <taxon>Albimonas</taxon>
    </lineage>
</organism>
<dbReference type="PANTHER" id="PTHR42815">
    <property type="entry name" value="FAD-BINDING, PUTATIVE (AFU_ORTHOLOGUE AFUA_6G07600)-RELATED"/>
    <property type="match status" value="1"/>
</dbReference>
<dbReference type="GO" id="GO:0016491">
    <property type="term" value="F:oxidoreductase activity"/>
    <property type="evidence" value="ECO:0007669"/>
    <property type="project" value="InterPro"/>
</dbReference>
<dbReference type="InterPro" id="IPR017938">
    <property type="entry name" value="Riboflavin_synthase-like_b-brl"/>
</dbReference>
<feature type="domain" description="FAD-binding FR-type" evidence="2">
    <location>
        <begin position="295"/>
        <end position="398"/>
    </location>
</feature>
<dbReference type="Gene3D" id="2.40.30.10">
    <property type="entry name" value="Translation factors"/>
    <property type="match status" value="1"/>
</dbReference>
<dbReference type="AlphaFoldDB" id="A0A1I3CJU8"/>
<sequence length="535" mass="56111">MSPFHDGEREAQTRAGVAEAAAAGGAFIRERMPDQHRAFFAGLPFLVVAGGDAQGRTWASVIEGPEGFATSPHPGRLDLARGPGADDPLAARFAAGGEIGLLGIELATRRRNRVNGRLRREGGGFALEVRQSFGNCPSHIRPRERRREAAARPGPARVSDALSAAQAAWIGRADTMFLASGWSGEAAGEAAGGYDASHRGGPAGFVRVEGARALSFPDYAGNNYFNTLGNLLRDPRVGLVFVDFATGSLLHLTGRAEIDWHAQASADPDARRLVRIAVEQVIERPGALSLRWRAEEGLRLRVTGRTRESADVVSFHLAPADGAAPPPFRPGQHLPVALSIPGQAAPARRSYSLSGPGPELRISVKREARGLVSRFLHDRVAVGDVIEAGQPAGDFVLPDGEGPLVLAGAGVGATPLLAMLHAAVREGRRPVRFVHGVRAGRDHAFRAEVAALVGQGGDVAARTLYSRPEPEDRRAGAFDAEGRITAADLLAAAPEGAAEFLLCGPAGFLADLRAGLEAAGVPAARIHEESFGPAG</sequence>
<dbReference type="EMBL" id="FOQH01000002">
    <property type="protein sequence ID" value="SFH74539.1"/>
    <property type="molecule type" value="Genomic_DNA"/>
</dbReference>
<dbReference type="PANTHER" id="PTHR42815:SF2">
    <property type="entry name" value="FAD-BINDING, PUTATIVE (AFU_ORTHOLOGUE AFUA_6G07600)-RELATED"/>
    <property type="match status" value="1"/>
</dbReference>
<dbReference type="RefSeq" id="WP_092857763.1">
    <property type="nucleotide sequence ID" value="NZ_FOQH01000002.1"/>
</dbReference>
<evidence type="ECO:0000313" key="4">
    <source>
        <dbReference type="Proteomes" id="UP000199377"/>
    </source>
</evidence>
<dbReference type="CDD" id="cd06184">
    <property type="entry name" value="flavohem_like_fad_nad_binding"/>
    <property type="match status" value="1"/>
</dbReference>
<dbReference type="SUPFAM" id="SSF63380">
    <property type="entry name" value="Riboflavin synthase domain-like"/>
    <property type="match status" value="1"/>
</dbReference>
<feature type="region of interest" description="Disordered" evidence="1">
    <location>
        <begin position="136"/>
        <end position="157"/>
    </location>
</feature>
<accession>A0A1I3CJU8</accession>
<proteinExistence type="predicted"/>
<evidence type="ECO:0000259" key="2">
    <source>
        <dbReference type="PROSITE" id="PS51384"/>
    </source>
</evidence>
<protein>
    <recommendedName>
        <fullName evidence="2">FAD-binding FR-type domain-containing protein</fullName>
    </recommendedName>
</protein>
<dbReference type="Gene3D" id="3.40.50.80">
    <property type="entry name" value="Nucleotide-binding domain of ferredoxin-NADP reductase (FNR) module"/>
    <property type="match status" value="1"/>
</dbReference>
<dbReference type="SUPFAM" id="SSF50475">
    <property type="entry name" value="FMN-binding split barrel"/>
    <property type="match status" value="1"/>
</dbReference>
<dbReference type="STRING" id="1114924.SAMN05216258_10230"/>
<dbReference type="SUPFAM" id="SSF52343">
    <property type="entry name" value="Ferredoxin reductase-like, C-terminal NADP-linked domain"/>
    <property type="match status" value="1"/>
</dbReference>
<name>A0A1I3CJU8_9RHOB</name>
<dbReference type="Pfam" id="PF00175">
    <property type="entry name" value="NAD_binding_1"/>
    <property type="match status" value="1"/>
</dbReference>
<dbReference type="OrthoDB" id="9786134at2"/>
<dbReference type="Gene3D" id="2.30.110.10">
    <property type="entry name" value="Electron Transport, Fmn-binding Protein, Chain A"/>
    <property type="match status" value="1"/>
</dbReference>
<evidence type="ECO:0000313" key="3">
    <source>
        <dbReference type="EMBL" id="SFH74539.1"/>
    </source>
</evidence>
<dbReference type="InterPro" id="IPR001433">
    <property type="entry name" value="OxRdtase_FAD/NAD-bd"/>
</dbReference>
<keyword evidence="4" id="KW-1185">Reference proteome</keyword>
<dbReference type="PROSITE" id="PS51384">
    <property type="entry name" value="FAD_FR"/>
    <property type="match status" value="1"/>
</dbReference>
<dbReference type="InterPro" id="IPR039261">
    <property type="entry name" value="FNR_nucleotide-bd"/>
</dbReference>
<evidence type="ECO:0000256" key="1">
    <source>
        <dbReference type="SAM" id="MobiDB-lite"/>
    </source>
</evidence>
<gene>
    <name evidence="3" type="ORF">SAMN05216258_10230</name>
</gene>